<keyword evidence="3" id="KW-1185">Reference proteome</keyword>
<sequence length="413" mass="47158">MYQVVSKLKALKPVLKEINQNGFSDVQVTWIQAKQLLDETQSKLHSDPLNEALQVQELNARNSFNLAQQHYYSFTTVKAKIGWLRMETTKNSIPCSIKQSKENQVFQLKMVGPFTMEEVKKAIFEIEGNKALGRMAIQIFLPGQLGFESNGFSLSWSQIHKEGLLRGRFIGHNIMICGDLVVMNCVRTPRFSIMFNGSTHGFFEAKRGLRQGDPMSPLLFVLGMEYLSRILKVVGDKSGFHFHERCSKLKINHLAFADDVMLFCNGDFKSILYMLQGLKLFSVSSGLHPNPQKSAIYCSNMAQEEDPSFVLSSNNIMCLMGMPFSVQFKGKFCGLSRWLGRSKLSRFRKNFLAAVLTGLVYNLWKARNLCVWEKKKLTVAEVFERTRSDVLQRVQAIWPKKVSTEDTNWFQSL</sequence>
<accession>A0A803Q8D4</accession>
<organism evidence="2 3">
    <name type="scientific">Cannabis sativa</name>
    <name type="common">Hemp</name>
    <name type="synonym">Marijuana</name>
    <dbReference type="NCBI Taxonomy" id="3483"/>
    <lineage>
        <taxon>Eukaryota</taxon>
        <taxon>Viridiplantae</taxon>
        <taxon>Streptophyta</taxon>
        <taxon>Embryophyta</taxon>
        <taxon>Tracheophyta</taxon>
        <taxon>Spermatophyta</taxon>
        <taxon>Magnoliopsida</taxon>
        <taxon>eudicotyledons</taxon>
        <taxon>Gunneridae</taxon>
        <taxon>Pentapetalae</taxon>
        <taxon>rosids</taxon>
        <taxon>fabids</taxon>
        <taxon>Rosales</taxon>
        <taxon>Cannabaceae</taxon>
        <taxon>Cannabis</taxon>
    </lineage>
</organism>
<proteinExistence type="predicted"/>
<dbReference type="EMBL" id="UZAU01000708">
    <property type="status" value="NOT_ANNOTATED_CDS"/>
    <property type="molecule type" value="Genomic_DNA"/>
</dbReference>
<feature type="domain" description="Reverse transcriptase" evidence="1">
    <location>
        <begin position="186"/>
        <end position="298"/>
    </location>
</feature>
<dbReference type="Gramene" id="evm.model.08.1340">
    <property type="protein sequence ID" value="cds.evm.model.08.1340"/>
    <property type="gene ID" value="evm.TU.08.1340"/>
</dbReference>
<dbReference type="InterPro" id="IPR000477">
    <property type="entry name" value="RT_dom"/>
</dbReference>
<evidence type="ECO:0000313" key="3">
    <source>
        <dbReference type="Proteomes" id="UP000596661"/>
    </source>
</evidence>
<evidence type="ECO:0000313" key="2">
    <source>
        <dbReference type="EnsemblPlants" id="cds.evm.model.08.1340"/>
    </source>
</evidence>
<dbReference type="PANTHER" id="PTHR46890:SF43">
    <property type="entry name" value="NON-LTR RETROELEMENT REVERSE TRANSCRIPTASE"/>
    <property type="match status" value="1"/>
</dbReference>
<dbReference type="EnsemblPlants" id="evm.model.08.1340">
    <property type="protein sequence ID" value="cds.evm.model.08.1340"/>
    <property type="gene ID" value="evm.TU.08.1340"/>
</dbReference>
<dbReference type="InterPro" id="IPR052343">
    <property type="entry name" value="Retrotransposon-Effector_Assoc"/>
</dbReference>
<reference evidence="2" key="1">
    <citation type="submission" date="2018-11" db="EMBL/GenBank/DDBJ databases">
        <authorList>
            <person name="Grassa J C."/>
        </authorList>
    </citation>
    <scope>NUCLEOTIDE SEQUENCE [LARGE SCALE GENOMIC DNA]</scope>
</reference>
<dbReference type="Proteomes" id="UP000596661">
    <property type="component" value="Chromosome 8"/>
</dbReference>
<protein>
    <recommendedName>
        <fullName evidence="1">Reverse transcriptase domain-containing protein</fullName>
    </recommendedName>
</protein>
<dbReference type="AlphaFoldDB" id="A0A803Q8D4"/>
<dbReference type="Pfam" id="PF00078">
    <property type="entry name" value="RVT_1"/>
    <property type="match status" value="1"/>
</dbReference>
<reference evidence="2" key="2">
    <citation type="submission" date="2021-03" db="UniProtKB">
        <authorList>
            <consortium name="EnsemblPlants"/>
        </authorList>
    </citation>
    <scope>IDENTIFICATION</scope>
</reference>
<name>A0A803Q8D4_CANSA</name>
<evidence type="ECO:0000259" key="1">
    <source>
        <dbReference type="Pfam" id="PF00078"/>
    </source>
</evidence>
<dbReference type="PANTHER" id="PTHR46890">
    <property type="entry name" value="NON-LTR RETROLELEMENT REVERSE TRANSCRIPTASE-LIKE PROTEIN-RELATED"/>
    <property type="match status" value="1"/>
</dbReference>